<keyword evidence="2" id="KW-1133">Transmembrane helix</keyword>
<dbReference type="Proteomes" id="UP000490535">
    <property type="component" value="Unassembled WGS sequence"/>
</dbReference>
<dbReference type="AlphaFoldDB" id="A0A833P9U2"/>
<comment type="caution">
    <text evidence="4">The sequence shown here is derived from an EMBL/GenBank/DDBJ whole genome shotgun (WGS) entry which is preliminary data.</text>
</comment>
<keyword evidence="2" id="KW-0812">Transmembrane</keyword>
<dbReference type="CDD" id="cd20707">
    <property type="entry name" value="MIX_III"/>
    <property type="match status" value="1"/>
</dbReference>
<name>A0A833P9U2_ACIBZ</name>
<reference evidence="5" key="1">
    <citation type="journal article" date="2020" name="MBio">
        <title>Horizontal gene transfer to a defensive symbiont with a reduced genome amongst a multipartite beetle microbiome.</title>
        <authorList>
            <person name="Waterworth S.C."/>
            <person name="Florez L.V."/>
            <person name="Rees E.R."/>
            <person name="Hertweck C."/>
            <person name="Kaltenpoth M."/>
            <person name="Kwan J.C."/>
        </authorList>
    </citation>
    <scope>NUCLEOTIDE SEQUENCE [LARGE SCALE GENOMIC DNA]</scope>
</reference>
<evidence type="ECO:0000313" key="5">
    <source>
        <dbReference type="Proteomes" id="UP000490535"/>
    </source>
</evidence>
<evidence type="ECO:0000256" key="2">
    <source>
        <dbReference type="SAM" id="Phobius"/>
    </source>
</evidence>
<feature type="region of interest" description="Disordered" evidence="1">
    <location>
        <begin position="70"/>
        <end position="96"/>
    </location>
</feature>
<feature type="transmembrane region" description="Helical" evidence="2">
    <location>
        <begin position="939"/>
        <end position="957"/>
    </location>
</feature>
<dbReference type="Pfam" id="PF20249">
    <property type="entry name" value="VasX_N"/>
    <property type="match status" value="1"/>
</dbReference>
<organism evidence="4 5">
    <name type="scientific">Acinetobacter bereziniae</name>
    <name type="common">Acinetobacter genomosp. 10</name>
    <dbReference type="NCBI Taxonomy" id="106648"/>
    <lineage>
        <taxon>Bacteria</taxon>
        <taxon>Pseudomonadati</taxon>
        <taxon>Pseudomonadota</taxon>
        <taxon>Gammaproteobacteria</taxon>
        <taxon>Moraxellales</taxon>
        <taxon>Moraxellaceae</taxon>
        <taxon>Acinetobacter</taxon>
    </lineage>
</organism>
<dbReference type="NCBIfam" id="NF041559">
    <property type="entry name" value="BTH_I2691_fam"/>
    <property type="match status" value="1"/>
</dbReference>
<feature type="transmembrane region" description="Helical" evidence="2">
    <location>
        <begin position="914"/>
        <end position="933"/>
    </location>
</feature>
<feature type="domain" description="Toxin VasX N-terminal region" evidence="3">
    <location>
        <begin position="125"/>
        <end position="245"/>
    </location>
</feature>
<feature type="compositionally biased region" description="Low complexity" evidence="1">
    <location>
        <begin position="72"/>
        <end position="86"/>
    </location>
</feature>
<dbReference type="InterPro" id="IPR046864">
    <property type="entry name" value="VasX_N"/>
</dbReference>
<accession>A0A833P9U2</accession>
<gene>
    <name evidence="4" type="ORF">GAK29_03994</name>
</gene>
<keyword evidence="2" id="KW-0472">Membrane</keyword>
<dbReference type="EMBL" id="WNDP01000149">
    <property type="protein sequence ID" value="KAF1019199.1"/>
    <property type="molecule type" value="Genomic_DNA"/>
</dbReference>
<feature type="transmembrane region" description="Helical" evidence="2">
    <location>
        <begin position="883"/>
        <end position="902"/>
    </location>
</feature>
<evidence type="ECO:0000259" key="3">
    <source>
        <dbReference type="Pfam" id="PF20249"/>
    </source>
</evidence>
<dbReference type="InterPro" id="IPR048126">
    <property type="entry name" value="Toxin_VasX"/>
</dbReference>
<protein>
    <recommendedName>
        <fullName evidence="3">Toxin VasX N-terminal region domain-containing protein</fullName>
    </recommendedName>
</protein>
<evidence type="ECO:0000313" key="4">
    <source>
        <dbReference type="EMBL" id="KAF1019199.1"/>
    </source>
</evidence>
<evidence type="ECO:0000256" key="1">
    <source>
        <dbReference type="SAM" id="MobiDB-lite"/>
    </source>
</evidence>
<proteinExistence type="predicted"/>
<sequence length="995" mass="113023">MDSKSCDFCKRDIGLKIFVNRYIFSSTGTNISLDVAENQKELYDITDIKSQIDEYLSSLEKPKFDFINSYKPSSPQASTTTSALEASSHDSTNDLEAPLKSLPTIEVTATEASYSYPKHKTETSMEQYGFKGSTLRKGFLYVFLKHLNQWQEYKISEKGFLKRINESNYDQDYSSRPLVLMVQSDEPCMNIKHRANALTIVVPKPNEASFVYFKYSENAWSKATKLRNKSPEFYEKYMDKFDVKKFIAGQYAKGTFPMQTGIESFCADSKTAWVAGEKGEGTLENSLLKNNISKDLFSYSEYFSYLSGKTPKDILEDTMSQNEDINQVKTNNLAYRIFSDSSLDDSFLKEHTKEELTEALSNDAKARILFGAVFAIDDSVGVVMDISAQVANQMMSDEDYTDDEKTVNTLEVLKNNFGINDYPYFTNDELKRNEEAKELNRMLNGPEGAYGELIYEIQNEKKSVEVLNAEERAQKAAEQIGKNKEWNTKYIQYIDSNRFNAGLATLKQKKQQQAAYADELDGIGQEFLKESVIADHFFFNQEKDNLVDGVSLGMCVNLVLESSKLCPKMNKYMGQYLYNTRDPNNYFLNFLALNSSELRQKLNEQINKWSLTNLNGAFATQPFGDFINSFHGFLSAARTEELKFTLLTNISKAFLNITGLTPPNALAAHPLQPLMISMFSLSEIKSERITFNSLSDFNSKMRNYYRSHQNIVGKDNGLGNAIKKSDWYYLYEKYKHLKYIDVPRLEVNPEFERNLPKNFREAVRKHAELLKKQSAMNVSIIVEDVIEPSPSSDYFKFFIIKVAIVGLQGWAICTVFSQSFDNKYEKIGRRSAAVVGLTMSTVEAVGALLNSSDKITSKSRLLKSMNTFILELTTSNKNSVKGLVWRGFGLFAGLIFGGFDVYNGYVAVRSGEKSYGTFLALSGVAVIYGSYLIFALNPFGWIAIAIGVIFSLIAYFVKENNIQIWIQRCLLSTNTEKKRFSDIFEQTEQLKTVVI</sequence>